<dbReference type="Gene3D" id="3.40.50.1820">
    <property type="entry name" value="alpha/beta hydrolase"/>
    <property type="match status" value="1"/>
</dbReference>
<accession>A0A8J3E3N7</accession>
<reference evidence="3" key="2">
    <citation type="submission" date="2020-09" db="EMBL/GenBank/DDBJ databases">
        <authorList>
            <person name="Sun Q."/>
            <person name="Zhou Y."/>
        </authorList>
    </citation>
    <scope>NUCLEOTIDE SEQUENCE</scope>
    <source>
        <strain evidence="3">CGMCC 1.15725</strain>
    </source>
</reference>
<comment type="caution">
    <text evidence="3">The sequence shown here is derived from an EMBL/GenBank/DDBJ whole genome shotgun (WGS) entry which is preliminary data.</text>
</comment>
<dbReference type="GO" id="GO:0006212">
    <property type="term" value="P:uracil catabolic process"/>
    <property type="evidence" value="ECO:0007669"/>
    <property type="project" value="InterPro"/>
</dbReference>
<dbReference type="InterPro" id="IPR019913">
    <property type="entry name" value="Pyrimidine_utilisation_RutD"/>
</dbReference>
<dbReference type="InterPro" id="IPR050471">
    <property type="entry name" value="AB_hydrolase"/>
</dbReference>
<sequence>MPRVSIGDCSLYVERHGDGFPVLLISGLSGHAAYWEPQIPAFSREFGLVLHDHRGVGQSDHVKMSYTIDKMAADVVALMDKLEIEQAHIVGHSTGGAIAQVLAIDYPSRVRALVITASWPKPDAYFRREFMLRKEILSGLGPTAYVQQASLMLYPPAWVAEHNEELRHYEARMIANFPPVEIMESRIDALMAFDRTKDLGKIKAPTLIVGAADDQVIPSYQSEALARAIPDAELKMFASGGHAFTQVKPRDFNQAVLPFLQANTPT</sequence>
<dbReference type="Proteomes" id="UP000646365">
    <property type="component" value="Unassembled WGS sequence"/>
</dbReference>
<evidence type="ECO:0000313" key="4">
    <source>
        <dbReference type="Proteomes" id="UP000646365"/>
    </source>
</evidence>
<evidence type="ECO:0000313" key="3">
    <source>
        <dbReference type="EMBL" id="GGF08056.1"/>
    </source>
</evidence>
<dbReference type="PANTHER" id="PTHR43433">
    <property type="entry name" value="HYDROLASE, ALPHA/BETA FOLD FAMILY PROTEIN"/>
    <property type="match status" value="1"/>
</dbReference>
<dbReference type="InterPro" id="IPR029058">
    <property type="entry name" value="AB_hydrolase_fold"/>
</dbReference>
<dbReference type="SUPFAM" id="SSF53474">
    <property type="entry name" value="alpha/beta-Hydrolases"/>
    <property type="match status" value="1"/>
</dbReference>
<dbReference type="Pfam" id="PF00561">
    <property type="entry name" value="Abhydrolase_1"/>
    <property type="match status" value="1"/>
</dbReference>
<keyword evidence="1 3" id="KW-0378">Hydrolase</keyword>
<protein>
    <submittedName>
        <fullName evidence="3">Putative aminoacrylate hydrolase RutD</fullName>
    </submittedName>
</protein>
<dbReference type="InterPro" id="IPR000639">
    <property type="entry name" value="Epox_hydrolase-like"/>
</dbReference>
<dbReference type="PRINTS" id="PR00111">
    <property type="entry name" value="ABHYDROLASE"/>
</dbReference>
<reference evidence="3" key="1">
    <citation type="journal article" date="2014" name="Int. J. Syst. Evol. Microbiol.">
        <title>Complete genome sequence of Corynebacterium casei LMG S-19264T (=DSM 44701T), isolated from a smear-ripened cheese.</title>
        <authorList>
            <consortium name="US DOE Joint Genome Institute (JGI-PGF)"/>
            <person name="Walter F."/>
            <person name="Albersmeier A."/>
            <person name="Kalinowski J."/>
            <person name="Ruckert C."/>
        </authorList>
    </citation>
    <scope>NUCLEOTIDE SEQUENCE</scope>
    <source>
        <strain evidence="3">CGMCC 1.15725</strain>
    </source>
</reference>
<dbReference type="GO" id="GO:0016811">
    <property type="term" value="F:hydrolase activity, acting on carbon-nitrogen (but not peptide) bonds, in linear amides"/>
    <property type="evidence" value="ECO:0007669"/>
    <property type="project" value="InterPro"/>
</dbReference>
<dbReference type="AlphaFoldDB" id="A0A8J3E3N7"/>
<gene>
    <name evidence="3" type="primary">rutD</name>
    <name evidence="3" type="ORF">GCM10011611_11860</name>
</gene>
<dbReference type="EMBL" id="BMJQ01000002">
    <property type="protein sequence ID" value="GGF08056.1"/>
    <property type="molecule type" value="Genomic_DNA"/>
</dbReference>
<feature type="domain" description="AB hydrolase-1" evidence="2">
    <location>
        <begin position="21"/>
        <end position="243"/>
    </location>
</feature>
<dbReference type="PANTHER" id="PTHR43433:SF5">
    <property type="entry name" value="AB HYDROLASE-1 DOMAIN-CONTAINING PROTEIN"/>
    <property type="match status" value="1"/>
</dbReference>
<organism evidence="3 4">
    <name type="scientific">Aliidongia dinghuensis</name>
    <dbReference type="NCBI Taxonomy" id="1867774"/>
    <lineage>
        <taxon>Bacteria</taxon>
        <taxon>Pseudomonadati</taxon>
        <taxon>Pseudomonadota</taxon>
        <taxon>Alphaproteobacteria</taxon>
        <taxon>Rhodospirillales</taxon>
        <taxon>Dongiaceae</taxon>
        <taxon>Aliidongia</taxon>
    </lineage>
</organism>
<dbReference type="PRINTS" id="PR00412">
    <property type="entry name" value="EPOXHYDRLASE"/>
</dbReference>
<keyword evidence="4" id="KW-1185">Reference proteome</keyword>
<dbReference type="InterPro" id="IPR000073">
    <property type="entry name" value="AB_hydrolase_1"/>
</dbReference>
<evidence type="ECO:0000256" key="1">
    <source>
        <dbReference type="ARBA" id="ARBA00022801"/>
    </source>
</evidence>
<dbReference type="NCBIfam" id="TIGR03611">
    <property type="entry name" value="RutD"/>
    <property type="match status" value="1"/>
</dbReference>
<dbReference type="RefSeq" id="WP_189043464.1">
    <property type="nucleotide sequence ID" value="NZ_BMJQ01000002.1"/>
</dbReference>
<name>A0A8J3E3N7_9PROT</name>
<evidence type="ECO:0000259" key="2">
    <source>
        <dbReference type="Pfam" id="PF00561"/>
    </source>
</evidence>
<proteinExistence type="predicted"/>